<dbReference type="Pfam" id="PF01292">
    <property type="entry name" value="Ni_hydr_CYTB"/>
    <property type="match status" value="1"/>
</dbReference>
<dbReference type="GO" id="GO:0005506">
    <property type="term" value="F:iron ion binding"/>
    <property type="evidence" value="ECO:0007669"/>
    <property type="project" value="InterPro"/>
</dbReference>
<evidence type="ECO:0000256" key="3">
    <source>
        <dbReference type="ARBA" id="ARBA00022448"/>
    </source>
</evidence>
<dbReference type="InterPro" id="IPR016174">
    <property type="entry name" value="Di-haem_cyt_TM"/>
</dbReference>
<keyword evidence="4" id="KW-1003">Cell membrane</keyword>
<feature type="domain" description="Cytochrome b561 bacterial/Ni-hydrogenase" evidence="13">
    <location>
        <begin position="8"/>
        <end position="195"/>
    </location>
</feature>
<keyword evidence="6 12" id="KW-0812">Transmembrane</keyword>
<evidence type="ECO:0000256" key="2">
    <source>
        <dbReference type="ARBA" id="ARBA00008622"/>
    </source>
</evidence>
<comment type="subcellular location">
    <subcellularLocation>
        <location evidence="1">Cell membrane</location>
        <topology evidence="1">Multi-pass membrane protein</topology>
    </subcellularLocation>
</comment>
<evidence type="ECO:0000256" key="12">
    <source>
        <dbReference type="SAM" id="Phobius"/>
    </source>
</evidence>
<keyword evidence="10" id="KW-0408">Iron</keyword>
<dbReference type="GO" id="GO:0005886">
    <property type="term" value="C:plasma membrane"/>
    <property type="evidence" value="ECO:0007669"/>
    <property type="project" value="UniProtKB-SubCell"/>
</dbReference>
<proteinExistence type="inferred from homology"/>
<evidence type="ECO:0000256" key="11">
    <source>
        <dbReference type="ARBA" id="ARBA00023136"/>
    </source>
</evidence>
<evidence type="ECO:0000256" key="8">
    <source>
        <dbReference type="ARBA" id="ARBA00022982"/>
    </source>
</evidence>
<dbReference type="PANTHER" id="PTHR30485">
    <property type="entry name" value="NI/FE-HYDROGENASE 1 B-TYPE CYTOCHROME SUBUNIT"/>
    <property type="match status" value="1"/>
</dbReference>
<dbReference type="AlphaFoldDB" id="A0A251X7X8"/>
<feature type="transmembrane region" description="Helical" evidence="12">
    <location>
        <begin position="47"/>
        <end position="69"/>
    </location>
</feature>
<dbReference type="PANTHER" id="PTHR30485:SF1">
    <property type="entry name" value="CYTOCHROME YDHU-RELATED"/>
    <property type="match status" value="1"/>
</dbReference>
<feature type="transmembrane region" description="Helical" evidence="12">
    <location>
        <begin position="158"/>
        <end position="180"/>
    </location>
</feature>
<evidence type="ECO:0000313" key="14">
    <source>
        <dbReference type="EMBL" id="OUD13837.1"/>
    </source>
</evidence>
<evidence type="ECO:0000313" key="15">
    <source>
        <dbReference type="Proteomes" id="UP000194798"/>
    </source>
</evidence>
<evidence type="ECO:0000256" key="10">
    <source>
        <dbReference type="ARBA" id="ARBA00023004"/>
    </source>
</evidence>
<dbReference type="InterPro" id="IPR011577">
    <property type="entry name" value="Cyt_b561_bac/Ni-Hgenase"/>
</dbReference>
<dbReference type="EMBL" id="MSLT01000012">
    <property type="protein sequence ID" value="OUD13837.1"/>
    <property type="molecule type" value="Genomic_DNA"/>
</dbReference>
<evidence type="ECO:0000259" key="13">
    <source>
        <dbReference type="Pfam" id="PF01292"/>
    </source>
</evidence>
<feature type="transmembrane region" description="Helical" evidence="12">
    <location>
        <begin position="117"/>
        <end position="138"/>
    </location>
</feature>
<keyword evidence="8" id="KW-0249">Electron transport</keyword>
<evidence type="ECO:0000256" key="4">
    <source>
        <dbReference type="ARBA" id="ARBA00022475"/>
    </source>
</evidence>
<dbReference type="Proteomes" id="UP000194798">
    <property type="component" value="Unassembled WGS sequence"/>
</dbReference>
<dbReference type="GO" id="GO:0022904">
    <property type="term" value="P:respiratory electron transport chain"/>
    <property type="evidence" value="ECO:0007669"/>
    <property type="project" value="InterPro"/>
</dbReference>
<organism evidence="14 15">
    <name type="scientific">Thioflexithrix psekupsensis</name>
    <dbReference type="NCBI Taxonomy" id="1570016"/>
    <lineage>
        <taxon>Bacteria</taxon>
        <taxon>Pseudomonadati</taxon>
        <taxon>Pseudomonadota</taxon>
        <taxon>Gammaproteobacteria</taxon>
        <taxon>Thiotrichales</taxon>
        <taxon>Thioflexithrix</taxon>
    </lineage>
</organism>
<comment type="caution">
    <text evidence="14">The sequence shown here is derived from an EMBL/GenBank/DDBJ whole genome shotgun (WGS) entry which is preliminary data.</text>
</comment>
<dbReference type="GO" id="GO:0009055">
    <property type="term" value="F:electron transfer activity"/>
    <property type="evidence" value="ECO:0007669"/>
    <property type="project" value="InterPro"/>
</dbReference>
<dbReference type="SUPFAM" id="SSF81342">
    <property type="entry name" value="Transmembrane di-heme cytochromes"/>
    <property type="match status" value="1"/>
</dbReference>
<evidence type="ECO:0000256" key="7">
    <source>
        <dbReference type="ARBA" id="ARBA00022723"/>
    </source>
</evidence>
<keyword evidence="3" id="KW-0813">Transport</keyword>
<evidence type="ECO:0000256" key="1">
    <source>
        <dbReference type="ARBA" id="ARBA00004651"/>
    </source>
</evidence>
<dbReference type="RefSeq" id="WP_086487618.1">
    <property type="nucleotide sequence ID" value="NZ_MSLT01000012.1"/>
</dbReference>
<evidence type="ECO:0000256" key="5">
    <source>
        <dbReference type="ARBA" id="ARBA00022617"/>
    </source>
</evidence>
<accession>A0A251X7X8</accession>
<evidence type="ECO:0000256" key="9">
    <source>
        <dbReference type="ARBA" id="ARBA00022989"/>
    </source>
</evidence>
<name>A0A251X7X8_9GAMM</name>
<dbReference type="PRINTS" id="PR00161">
    <property type="entry name" value="NIHGNASECYTB"/>
</dbReference>
<protein>
    <submittedName>
        <fullName evidence="14">Cytochrome B</fullName>
    </submittedName>
</protein>
<keyword evidence="7" id="KW-0479">Metal-binding</keyword>
<dbReference type="Gene3D" id="1.20.950.20">
    <property type="entry name" value="Transmembrane di-heme cytochromes, Chain C"/>
    <property type="match status" value="1"/>
</dbReference>
<dbReference type="OrthoDB" id="1117555at2"/>
<keyword evidence="15" id="KW-1185">Reference proteome</keyword>
<keyword evidence="11 12" id="KW-0472">Membrane</keyword>
<dbReference type="InterPro" id="IPR000516">
    <property type="entry name" value="Ni-dep_Hydgase_cyt-B"/>
</dbReference>
<evidence type="ECO:0000256" key="6">
    <source>
        <dbReference type="ARBA" id="ARBA00022692"/>
    </source>
</evidence>
<sequence>MSLHSVKVYSRFERFWHWTQAFLIFSLFFTGFAIHGLHSLISFKTAVVWHTWGAFTLIILWIFAIFWHLTTGTWRHYLPTHQGLWQVFRFYSYGIFRAEPHPYRKAFWRKHNPLQALAYLSLKLVLFPLIWLTGLAYFTYQYWREWLPNALMTFEWIAVLHVGAAFLIVAFVLLHVYLLSTGHSFAAHVKPMITGFDEVDLTAAEAAYLQESKAVSVKPISDSHSH</sequence>
<keyword evidence="9 12" id="KW-1133">Transmembrane helix</keyword>
<feature type="transmembrane region" description="Helical" evidence="12">
    <location>
        <begin position="21"/>
        <end position="41"/>
    </location>
</feature>
<keyword evidence="5" id="KW-0349">Heme</keyword>
<comment type="similarity">
    <text evidence="2">Belongs to the HupC/HyaC/HydC family.</text>
</comment>
<reference evidence="14 15" key="1">
    <citation type="submission" date="2016-12" db="EMBL/GenBank/DDBJ databases">
        <title>Thioflexothrix psekupsii D3 genome sequencing and assembly.</title>
        <authorList>
            <person name="Fomenkov A."/>
            <person name="Vincze T."/>
            <person name="Grabovich M."/>
            <person name="Anton B.P."/>
            <person name="Dubinina G."/>
            <person name="Orlova M."/>
            <person name="Belousova E."/>
            <person name="Roberts R.J."/>
        </authorList>
    </citation>
    <scope>NUCLEOTIDE SEQUENCE [LARGE SCALE GENOMIC DNA]</scope>
    <source>
        <strain evidence="14">D3</strain>
    </source>
</reference>
<dbReference type="InterPro" id="IPR051542">
    <property type="entry name" value="Hydrogenase_cytochrome"/>
</dbReference>
<gene>
    <name evidence="14" type="ORF">TPSD3_05680</name>
</gene>
<dbReference type="GO" id="GO:0020037">
    <property type="term" value="F:heme binding"/>
    <property type="evidence" value="ECO:0007669"/>
    <property type="project" value="TreeGrafter"/>
</dbReference>